<feature type="region of interest" description="Disordered" evidence="1">
    <location>
        <begin position="221"/>
        <end position="259"/>
    </location>
</feature>
<evidence type="ECO:0000313" key="3">
    <source>
        <dbReference type="EMBL" id="KAJ7628891.1"/>
    </source>
</evidence>
<keyword evidence="2" id="KW-0732">Signal</keyword>
<accession>A0AAD7BSU5</accession>
<sequence>MFIHISIALCIALAGAAPTPEGSGRNTVPPSLNARAPGGNVQSQLSSACLDGARVAIIKALNTPSETQIDLSNSNFTNACINDVLNIAVTQMALEFDSSITMTGAGSQAFGAPTITNSKPTVAAFHNPDASAASSTSVDVDLAVDPQELAGTGTAGQTGTGAGLVNGCPAPPTRVLLFQPAQTTKRPSQTTSGGKTFDVPVEDDIEVEDPEDDADDEVIAHNQGDDVGSNEENNSSEIDMAARAATAKPPARRPNFDNPYFACMSKTYLKPEGI</sequence>
<reference evidence="3" key="1">
    <citation type="submission" date="2023-03" db="EMBL/GenBank/DDBJ databases">
        <title>Massive genome expansion in bonnet fungi (Mycena s.s.) driven by repeated elements and novel gene families across ecological guilds.</title>
        <authorList>
            <consortium name="Lawrence Berkeley National Laboratory"/>
            <person name="Harder C.B."/>
            <person name="Miyauchi S."/>
            <person name="Viragh M."/>
            <person name="Kuo A."/>
            <person name="Thoen E."/>
            <person name="Andreopoulos B."/>
            <person name="Lu D."/>
            <person name="Skrede I."/>
            <person name="Drula E."/>
            <person name="Henrissat B."/>
            <person name="Morin E."/>
            <person name="Kohler A."/>
            <person name="Barry K."/>
            <person name="LaButti K."/>
            <person name="Morin E."/>
            <person name="Salamov A."/>
            <person name="Lipzen A."/>
            <person name="Mereny Z."/>
            <person name="Hegedus B."/>
            <person name="Baldrian P."/>
            <person name="Stursova M."/>
            <person name="Weitz H."/>
            <person name="Taylor A."/>
            <person name="Grigoriev I.V."/>
            <person name="Nagy L.G."/>
            <person name="Martin F."/>
            <person name="Kauserud H."/>
        </authorList>
    </citation>
    <scope>NUCLEOTIDE SEQUENCE</scope>
    <source>
        <strain evidence="3">9284</strain>
    </source>
</reference>
<dbReference type="AlphaFoldDB" id="A0AAD7BSU5"/>
<evidence type="ECO:0000313" key="4">
    <source>
        <dbReference type="Proteomes" id="UP001221142"/>
    </source>
</evidence>
<gene>
    <name evidence="3" type="ORF">FB45DRAFT_1059559</name>
</gene>
<evidence type="ECO:0000256" key="1">
    <source>
        <dbReference type="SAM" id="MobiDB-lite"/>
    </source>
</evidence>
<organism evidence="3 4">
    <name type="scientific">Roridomyces roridus</name>
    <dbReference type="NCBI Taxonomy" id="1738132"/>
    <lineage>
        <taxon>Eukaryota</taxon>
        <taxon>Fungi</taxon>
        <taxon>Dikarya</taxon>
        <taxon>Basidiomycota</taxon>
        <taxon>Agaricomycotina</taxon>
        <taxon>Agaricomycetes</taxon>
        <taxon>Agaricomycetidae</taxon>
        <taxon>Agaricales</taxon>
        <taxon>Marasmiineae</taxon>
        <taxon>Mycenaceae</taxon>
        <taxon>Roridomyces</taxon>
    </lineage>
</organism>
<protein>
    <submittedName>
        <fullName evidence="3">Uncharacterized protein</fullName>
    </submittedName>
</protein>
<proteinExistence type="predicted"/>
<feature type="chain" id="PRO_5042215423" evidence="2">
    <location>
        <begin position="17"/>
        <end position="274"/>
    </location>
</feature>
<feature type="signal peptide" evidence="2">
    <location>
        <begin position="1"/>
        <end position="16"/>
    </location>
</feature>
<evidence type="ECO:0000256" key="2">
    <source>
        <dbReference type="SAM" id="SignalP"/>
    </source>
</evidence>
<dbReference type="EMBL" id="JARKIF010000010">
    <property type="protein sequence ID" value="KAJ7628891.1"/>
    <property type="molecule type" value="Genomic_DNA"/>
</dbReference>
<name>A0AAD7BSU5_9AGAR</name>
<comment type="caution">
    <text evidence="3">The sequence shown here is derived from an EMBL/GenBank/DDBJ whole genome shotgun (WGS) entry which is preliminary data.</text>
</comment>
<keyword evidence="4" id="KW-1185">Reference proteome</keyword>
<dbReference type="Proteomes" id="UP001221142">
    <property type="component" value="Unassembled WGS sequence"/>
</dbReference>